<evidence type="ECO:0000259" key="1">
    <source>
        <dbReference type="PROSITE" id="PS50995"/>
    </source>
</evidence>
<dbReference type="GO" id="GO:0003677">
    <property type="term" value="F:DNA binding"/>
    <property type="evidence" value="ECO:0007669"/>
    <property type="project" value="UniProtKB-KW"/>
</dbReference>
<proteinExistence type="predicted"/>
<reference evidence="2 3" key="1">
    <citation type="submission" date="2016-11" db="EMBL/GenBank/DDBJ databases">
        <authorList>
            <person name="Jaros S."/>
            <person name="Januszkiewicz K."/>
            <person name="Wedrychowicz H."/>
        </authorList>
    </citation>
    <scope>NUCLEOTIDE SEQUENCE [LARGE SCALE GENOMIC DNA]</scope>
    <source>
        <strain evidence="2 3">DSM 17137</strain>
    </source>
</reference>
<dbReference type="Gene3D" id="1.10.10.10">
    <property type="entry name" value="Winged helix-like DNA-binding domain superfamily/Winged helix DNA-binding domain"/>
    <property type="match status" value="1"/>
</dbReference>
<dbReference type="GO" id="GO:0003700">
    <property type="term" value="F:DNA-binding transcription factor activity"/>
    <property type="evidence" value="ECO:0007669"/>
    <property type="project" value="InterPro"/>
</dbReference>
<dbReference type="RefSeq" id="WP_244468728.1">
    <property type="nucleotide sequence ID" value="NZ_FQVC01000004.1"/>
</dbReference>
<dbReference type="InterPro" id="IPR036388">
    <property type="entry name" value="WH-like_DNA-bd_sf"/>
</dbReference>
<dbReference type="AlphaFoldDB" id="A0A1M4YVU1"/>
<dbReference type="InterPro" id="IPR039422">
    <property type="entry name" value="MarR/SlyA-like"/>
</dbReference>
<organism evidence="2 3">
    <name type="scientific">Devosia limi DSM 17137</name>
    <dbReference type="NCBI Taxonomy" id="1121477"/>
    <lineage>
        <taxon>Bacteria</taxon>
        <taxon>Pseudomonadati</taxon>
        <taxon>Pseudomonadota</taxon>
        <taxon>Alphaproteobacteria</taxon>
        <taxon>Hyphomicrobiales</taxon>
        <taxon>Devosiaceae</taxon>
        <taxon>Devosia</taxon>
    </lineage>
</organism>
<protein>
    <submittedName>
        <fullName evidence="2">DNA-binding transcriptional regulator, MarR family</fullName>
    </submittedName>
</protein>
<sequence length="145" mass="16126">MHGYVRAMQDDFSQCLVRNTRMAARAVTRRADHKLRRFGVTAAQFTVLTTLRDHPDRSVTAMANEIAMDRSTLSRNLDLLERKGLVTKLATEHGNGRIAALTQAGAALVEQMVPEWRKGQAELRETLNNPDFAGVLAALQQLAKL</sequence>
<dbReference type="Pfam" id="PF12802">
    <property type="entry name" value="MarR_2"/>
    <property type="match status" value="1"/>
</dbReference>
<dbReference type="InterPro" id="IPR000835">
    <property type="entry name" value="HTH_MarR-typ"/>
</dbReference>
<name>A0A1M4YVU1_9HYPH</name>
<dbReference type="EMBL" id="FQVC01000004">
    <property type="protein sequence ID" value="SHF09913.1"/>
    <property type="molecule type" value="Genomic_DNA"/>
</dbReference>
<dbReference type="Proteomes" id="UP000184533">
    <property type="component" value="Unassembled WGS sequence"/>
</dbReference>
<dbReference type="InterPro" id="IPR036390">
    <property type="entry name" value="WH_DNA-bd_sf"/>
</dbReference>
<dbReference type="PANTHER" id="PTHR33164">
    <property type="entry name" value="TRANSCRIPTIONAL REGULATOR, MARR FAMILY"/>
    <property type="match status" value="1"/>
</dbReference>
<dbReference type="SMART" id="SM00347">
    <property type="entry name" value="HTH_MARR"/>
    <property type="match status" value="1"/>
</dbReference>
<evidence type="ECO:0000313" key="3">
    <source>
        <dbReference type="Proteomes" id="UP000184533"/>
    </source>
</evidence>
<dbReference type="PROSITE" id="PS50995">
    <property type="entry name" value="HTH_MARR_2"/>
    <property type="match status" value="1"/>
</dbReference>
<gene>
    <name evidence="2" type="ORF">SAMN02745223_01833</name>
</gene>
<dbReference type="PANTHER" id="PTHR33164:SF105">
    <property type="entry name" value="TRANSCRIPTIONAL REPRESSOR PROTEIN-RELATED"/>
    <property type="match status" value="1"/>
</dbReference>
<keyword evidence="2" id="KW-0238">DNA-binding</keyword>
<feature type="domain" description="HTH marR-type" evidence="1">
    <location>
        <begin position="13"/>
        <end position="144"/>
    </location>
</feature>
<accession>A0A1M4YVU1</accession>
<dbReference type="SUPFAM" id="SSF46785">
    <property type="entry name" value="Winged helix' DNA-binding domain"/>
    <property type="match status" value="1"/>
</dbReference>
<evidence type="ECO:0000313" key="2">
    <source>
        <dbReference type="EMBL" id="SHF09913.1"/>
    </source>
</evidence>
<dbReference type="GO" id="GO:0006950">
    <property type="term" value="P:response to stress"/>
    <property type="evidence" value="ECO:0007669"/>
    <property type="project" value="TreeGrafter"/>
</dbReference>